<organism evidence="3 4">
    <name type="scientific">Owenia fusiformis</name>
    <name type="common">Polychaete worm</name>
    <dbReference type="NCBI Taxonomy" id="6347"/>
    <lineage>
        <taxon>Eukaryota</taxon>
        <taxon>Metazoa</taxon>
        <taxon>Spiralia</taxon>
        <taxon>Lophotrochozoa</taxon>
        <taxon>Annelida</taxon>
        <taxon>Polychaeta</taxon>
        <taxon>Sedentaria</taxon>
        <taxon>Canalipalpata</taxon>
        <taxon>Sabellida</taxon>
        <taxon>Oweniida</taxon>
        <taxon>Oweniidae</taxon>
        <taxon>Owenia</taxon>
    </lineage>
</organism>
<dbReference type="Proteomes" id="UP000749559">
    <property type="component" value="Unassembled WGS sequence"/>
</dbReference>
<accession>A0A8J1TCZ5</accession>
<dbReference type="PANTHER" id="PTHR24161:SF124">
    <property type="entry name" value="TRANSIENT RECEPTOR POTENTIAL CHANNEL PYREXIA"/>
    <property type="match status" value="1"/>
</dbReference>
<dbReference type="Pfam" id="PF07525">
    <property type="entry name" value="SOCS_box"/>
    <property type="match status" value="1"/>
</dbReference>
<dbReference type="CDD" id="cd03716">
    <property type="entry name" value="SOCS_ASB_like"/>
    <property type="match status" value="1"/>
</dbReference>
<dbReference type="PROSITE" id="PS50225">
    <property type="entry name" value="SOCS"/>
    <property type="match status" value="1"/>
</dbReference>
<evidence type="ECO:0000313" key="3">
    <source>
        <dbReference type="EMBL" id="CAH1798952.1"/>
    </source>
</evidence>
<keyword evidence="1" id="KW-0677">Repeat</keyword>
<dbReference type="InterPro" id="IPR036770">
    <property type="entry name" value="Ankyrin_rpt-contain_sf"/>
</dbReference>
<dbReference type="SUPFAM" id="SSF158235">
    <property type="entry name" value="SOCS box-like"/>
    <property type="match status" value="1"/>
</dbReference>
<dbReference type="PROSITE" id="PS50088">
    <property type="entry name" value="ANK_REPEAT"/>
    <property type="match status" value="6"/>
</dbReference>
<keyword evidence="2" id="KW-0040">ANK repeat</keyword>
<protein>
    <submittedName>
        <fullName evidence="3">Uncharacterized protein</fullName>
    </submittedName>
</protein>
<gene>
    <name evidence="3" type="ORF">OFUS_LOCUS23024</name>
</gene>
<name>A0A8J1TCZ5_OWEFU</name>
<dbReference type="PROSITE" id="PS50297">
    <property type="entry name" value="ANK_REP_REGION"/>
    <property type="match status" value="5"/>
</dbReference>
<dbReference type="InterPro" id="IPR002110">
    <property type="entry name" value="Ankyrin_rpt"/>
</dbReference>
<keyword evidence="4" id="KW-1185">Reference proteome</keyword>
<dbReference type="InterPro" id="IPR036036">
    <property type="entry name" value="SOCS_box-like_dom_sf"/>
</dbReference>
<sequence>MESTMASSSLPNVPDLHRAVINNDTETVKELTSKVPRIINEEYHGKTAIYSAITNENIPMVKLLFGLGVDINSISYCIEYCAKETPVVTAARCRQPKIVEILLAKYKQDDNIESQLPKSALQWAAGNGDIETARLLLSNGADVNWIGSYFRTALHYATYSDHAEMVNLLLDHDANVTIDADGRSPLHVASVRGNLTIVQYLTKKSIPLDQIDNFGFSPLDLACLRGHVKVAEHLLTLNRGLDVNSALMQSAENNHIPCMQLLLDFGADINFRNSNLETPLHVATYRHAESTEFLIEKNANMDLKDSRDYTPVQNAVIKDRVEVLRILIQHGARVTGIEHTSQINIAMKHKNPELIQWLIYGGYKLQIDRGLNQTFLKRQLNILSQTPLSLQTADLKADIECHIFLLERQSNALSLKELSRLCLRSRLQEVRNGKSIKAGIGALPLPNRLKDYVAILNCSI</sequence>
<reference evidence="3" key="1">
    <citation type="submission" date="2022-03" db="EMBL/GenBank/DDBJ databases">
        <authorList>
            <person name="Martin C."/>
        </authorList>
    </citation>
    <scope>NUCLEOTIDE SEQUENCE</scope>
</reference>
<dbReference type="PRINTS" id="PR01415">
    <property type="entry name" value="ANKYRIN"/>
</dbReference>
<evidence type="ECO:0000256" key="1">
    <source>
        <dbReference type="ARBA" id="ARBA00022737"/>
    </source>
</evidence>
<comment type="caution">
    <text evidence="3">The sequence shown here is derived from an EMBL/GenBank/DDBJ whole genome shotgun (WGS) entry which is preliminary data.</text>
</comment>
<dbReference type="EMBL" id="CAIIXF020000011">
    <property type="protein sequence ID" value="CAH1798952.1"/>
    <property type="molecule type" value="Genomic_DNA"/>
</dbReference>
<dbReference type="Gene3D" id="1.25.40.20">
    <property type="entry name" value="Ankyrin repeat-containing domain"/>
    <property type="match status" value="3"/>
</dbReference>
<dbReference type="GO" id="GO:0035556">
    <property type="term" value="P:intracellular signal transduction"/>
    <property type="evidence" value="ECO:0007669"/>
    <property type="project" value="InterPro"/>
</dbReference>
<evidence type="ECO:0000256" key="2">
    <source>
        <dbReference type="ARBA" id="ARBA00023043"/>
    </source>
</evidence>
<dbReference type="SUPFAM" id="SSF48403">
    <property type="entry name" value="Ankyrin repeat"/>
    <property type="match status" value="1"/>
</dbReference>
<dbReference type="OrthoDB" id="9995210at2759"/>
<proteinExistence type="predicted"/>
<dbReference type="AlphaFoldDB" id="A0A8J1TCZ5"/>
<dbReference type="SMART" id="SM00248">
    <property type="entry name" value="ANK"/>
    <property type="match status" value="11"/>
</dbReference>
<dbReference type="InterPro" id="IPR001496">
    <property type="entry name" value="SOCS_box"/>
</dbReference>
<evidence type="ECO:0000313" key="4">
    <source>
        <dbReference type="Proteomes" id="UP000749559"/>
    </source>
</evidence>
<dbReference type="Pfam" id="PF13637">
    <property type="entry name" value="Ank_4"/>
    <property type="match status" value="1"/>
</dbReference>
<dbReference type="Pfam" id="PF12796">
    <property type="entry name" value="Ank_2"/>
    <property type="match status" value="2"/>
</dbReference>
<dbReference type="PANTHER" id="PTHR24161">
    <property type="entry name" value="ANK_REP_REGION DOMAIN-CONTAINING PROTEIN-RELATED"/>
    <property type="match status" value="1"/>
</dbReference>
<dbReference type="SMART" id="SM00969">
    <property type="entry name" value="SOCS_box"/>
    <property type="match status" value="1"/>
</dbReference>